<feature type="domain" description="Alcohol dehydrogenase iron-type/glycerol dehydrogenase GldA" evidence="4">
    <location>
        <begin position="10"/>
        <end position="153"/>
    </location>
</feature>
<dbReference type="GO" id="GO:0018506">
    <property type="term" value="F:maleylacetate reductase activity"/>
    <property type="evidence" value="ECO:0007669"/>
    <property type="project" value="InterPro"/>
</dbReference>
<dbReference type="Gene3D" id="1.20.1090.10">
    <property type="entry name" value="Dehydroquinate synthase-like - alpha domain"/>
    <property type="match status" value="1"/>
</dbReference>
<organism evidence="6 7">
    <name type="scientific">Gordonia desulfuricans</name>
    <dbReference type="NCBI Taxonomy" id="89051"/>
    <lineage>
        <taxon>Bacteria</taxon>
        <taxon>Bacillati</taxon>
        <taxon>Actinomycetota</taxon>
        <taxon>Actinomycetes</taxon>
        <taxon>Mycobacteriales</taxon>
        <taxon>Gordoniaceae</taxon>
        <taxon>Gordonia</taxon>
    </lineage>
</organism>
<dbReference type="SUPFAM" id="SSF56796">
    <property type="entry name" value="Dehydroquinate synthase-like"/>
    <property type="match status" value="1"/>
</dbReference>
<dbReference type="EMBL" id="JAADZU010000118">
    <property type="protein sequence ID" value="NDK92395.1"/>
    <property type="molecule type" value="Genomic_DNA"/>
</dbReference>
<gene>
    <name evidence="6" type="ORF">GYA93_22955</name>
</gene>
<dbReference type="GO" id="GO:0046872">
    <property type="term" value="F:metal ion binding"/>
    <property type="evidence" value="ECO:0007669"/>
    <property type="project" value="InterPro"/>
</dbReference>
<reference evidence="6 7" key="1">
    <citation type="submission" date="2020-01" db="EMBL/GenBank/DDBJ databases">
        <title>Investigation of new actinobacteria for the biodesulphurisation of diesel fuel.</title>
        <authorList>
            <person name="Athi Narayanan S.M."/>
        </authorList>
    </citation>
    <scope>NUCLEOTIDE SEQUENCE [LARGE SCALE GENOMIC DNA]</scope>
    <source>
        <strain evidence="6 7">213E</strain>
    </source>
</reference>
<dbReference type="GO" id="GO:0004022">
    <property type="term" value="F:alcohol dehydrogenase (NAD+) activity"/>
    <property type="evidence" value="ECO:0007669"/>
    <property type="project" value="TreeGrafter"/>
</dbReference>
<dbReference type="InterPro" id="IPR039697">
    <property type="entry name" value="Alcohol_dehydrogenase_Fe"/>
</dbReference>
<keyword evidence="2" id="KW-0560">Oxidoreductase</keyword>
<evidence type="ECO:0000259" key="4">
    <source>
        <dbReference type="Pfam" id="PF00465"/>
    </source>
</evidence>
<dbReference type="PANTHER" id="PTHR11496">
    <property type="entry name" value="ALCOHOL DEHYDROGENASE"/>
    <property type="match status" value="1"/>
</dbReference>
<dbReference type="Pfam" id="PF25137">
    <property type="entry name" value="ADH_Fe_C"/>
    <property type="match status" value="1"/>
</dbReference>
<comment type="caution">
    <text evidence="6">The sequence shown here is derived from an EMBL/GenBank/DDBJ whole genome shotgun (WGS) entry which is preliminary data.</text>
</comment>
<sequence length="352" mass="36484">MQPFSYDALPMRVRFGEKALEQLPGELEELGVSRTVVLTTPREQAFGEQVDELLGPVGLGVYPHAAMHVPVSTADAACAYIAEVGADSVVCLGGGSTVGLGKAVALRTGLPIIAVPTTYAGSEMTPVWGLTEDGIKRTGRDRRVLPTSVIYDPTLSTGLPVEVSVTSGFNAIAHAVEGLYAPDASPIISLMAAEGVAHMLTALPAIVADPADLQARSDALYAAWLCGAVLGATTMGLHHKLCHILGGTFDLPHADTHSVVLPYVMAFNLSAAPAADDALVRATGTDSPATLVRELEQSLGIVGSLAELGMPESGIDEVIRQALAAPYSNPRQVTEADLRTLVTAAFTGSPIG</sequence>
<name>A0A7K3LVT3_9ACTN</name>
<proteinExistence type="inferred from homology"/>
<evidence type="ECO:0000259" key="5">
    <source>
        <dbReference type="Pfam" id="PF25137"/>
    </source>
</evidence>
<protein>
    <submittedName>
        <fullName evidence="6">Maleylacetate reductase</fullName>
    </submittedName>
</protein>
<dbReference type="AlphaFoldDB" id="A0A7K3LVT3"/>
<comment type="similarity">
    <text evidence="1">Belongs to the iron-containing alcohol dehydrogenase family.</text>
</comment>
<dbReference type="Gene3D" id="3.40.50.1970">
    <property type="match status" value="1"/>
</dbReference>
<evidence type="ECO:0000313" key="6">
    <source>
        <dbReference type="EMBL" id="NDK92395.1"/>
    </source>
</evidence>
<keyword evidence="7" id="KW-1185">Reference proteome</keyword>
<evidence type="ECO:0000256" key="2">
    <source>
        <dbReference type="ARBA" id="ARBA00023002"/>
    </source>
</evidence>
<evidence type="ECO:0000313" key="7">
    <source>
        <dbReference type="Proteomes" id="UP000466307"/>
    </source>
</evidence>
<keyword evidence="3" id="KW-0520">NAD</keyword>
<dbReference type="Proteomes" id="UP000466307">
    <property type="component" value="Unassembled WGS sequence"/>
</dbReference>
<evidence type="ECO:0000256" key="1">
    <source>
        <dbReference type="ARBA" id="ARBA00007358"/>
    </source>
</evidence>
<evidence type="ECO:0000256" key="3">
    <source>
        <dbReference type="ARBA" id="ARBA00023027"/>
    </source>
</evidence>
<dbReference type="RefSeq" id="WP_059039741.1">
    <property type="nucleotide sequence ID" value="NZ_JAADZU010000118.1"/>
</dbReference>
<dbReference type="InterPro" id="IPR034786">
    <property type="entry name" value="MAR"/>
</dbReference>
<dbReference type="InterPro" id="IPR001670">
    <property type="entry name" value="ADH_Fe/GldA"/>
</dbReference>
<dbReference type="CDD" id="cd08177">
    <property type="entry name" value="MAR"/>
    <property type="match status" value="1"/>
</dbReference>
<dbReference type="PANTHER" id="PTHR11496:SF102">
    <property type="entry name" value="ALCOHOL DEHYDROGENASE 4"/>
    <property type="match status" value="1"/>
</dbReference>
<dbReference type="InterPro" id="IPR056798">
    <property type="entry name" value="ADH_Fe_C"/>
</dbReference>
<feature type="domain" description="Fe-containing alcohol dehydrogenase-like C-terminal" evidence="5">
    <location>
        <begin position="165"/>
        <end position="345"/>
    </location>
</feature>
<accession>A0A7K3LVT3</accession>
<dbReference type="Pfam" id="PF00465">
    <property type="entry name" value="Fe-ADH"/>
    <property type="match status" value="1"/>
</dbReference>